<feature type="region of interest" description="Disordered" evidence="1">
    <location>
        <begin position="1"/>
        <end position="23"/>
    </location>
</feature>
<proteinExistence type="predicted"/>
<feature type="region of interest" description="Disordered" evidence="1">
    <location>
        <begin position="61"/>
        <end position="87"/>
    </location>
</feature>
<evidence type="ECO:0000313" key="2">
    <source>
        <dbReference type="EMBL" id="GHC52500.1"/>
    </source>
</evidence>
<dbReference type="Pfam" id="PF19768">
    <property type="entry name" value="DUF6255"/>
    <property type="match status" value="1"/>
</dbReference>
<dbReference type="Proteomes" id="UP000646244">
    <property type="component" value="Unassembled WGS sequence"/>
</dbReference>
<organism evidence="2 3">
    <name type="scientific">Streptomyces cinnamoneus</name>
    <name type="common">Streptoverticillium cinnamoneum</name>
    <dbReference type="NCBI Taxonomy" id="53446"/>
    <lineage>
        <taxon>Bacteria</taxon>
        <taxon>Bacillati</taxon>
        <taxon>Actinomycetota</taxon>
        <taxon>Actinomycetes</taxon>
        <taxon>Kitasatosporales</taxon>
        <taxon>Streptomycetaceae</taxon>
        <taxon>Streptomyces</taxon>
        <taxon>Streptomyces cinnamoneus group</taxon>
    </lineage>
</organism>
<dbReference type="InterPro" id="IPR046222">
    <property type="entry name" value="DUF6255"/>
</dbReference>
<gene>
    <name evidence="2" type="ORF">GCM10010507_30810</name>
</gene>
<sequence length="87" mass="8754">MRSGGAAQATGRFAGGTGSGRTCPHPAAAWTTAGGLRTCARCGTRRVTDYRALGLALQLPDRGELDGPTVAVRGTGTLTGPGSRRSP</sequence>
<evidence type="ECO:0000313" key="3">
    <source>
        <dbReference type="Proteomes" id="UP000646244"/>
    </source>
</evidence>
<protein>
    <submittedName>
        <fullName evidence="2">Uncharacterized protein</fullName>
    </submittedName>
</protein>
<dbReference type="RefSeq" id="WP_373303560.1">
    <property type="nucleotide sequence ID" value="NZ_BMVB01000008.1"/>
</dbReference>
<comment type="caution">
    <text evidence="2">The sequence shown here is derived from an EMBL/GenBank/DDBJ whole genome shotgun (WGS) entry which is preliminary data.</text>
</comment>
<dbReference type="AlphaFoldDB" id="A0A918TQK0"/>
<dbReference type="EMBL" id="BMVB01000008">
    <property type="protein sequence ID" value="GHC52500.1"/>
    <property type="molecule type" value="Genomic_DNA"/>
</dbReference>
<reference evidence="2" key="1">
    <citation type="journal article" date="2014" name="Int. J. Syst. Evol. Microbiol.">
        <title>Complete genome sequence of Corynebacterium casei LMG S-19264T (=DSM 44701T), isolated from a smear-ripened cheese.</title>
        <authorList>
            <consortium name="US DOE Joint Genome Institute (JGI-PGF)"/>
            <person name="Walter F."/>
            <person name="Albersmeier A."/>
            <person name="Kalinowski J."/>
            <person name="Ruckert C."/>
        </authorList>
    </citation>
    <scope>NUCLEOTIDE SEQUENCE</scope>
    <source>
        <strain evidence="2">JCM 4633</strain>
    </source>
</reference>
<evidence type="ECO:0000256" key="1">
    <source>
        <dbReference type="SAM" id="MobiDB-lite"/>
    </source>
</evidence>
<reference evidence="2" key="2">
    <citation type="submission" date="2020-09" db="EMBL/GenBank/DDBJ databases">
        <authorList>
            <person name="Sun Q."/>
            <person name="Ohkuma M."/>
        </authorList>
    </citation>
    <scope>NUCLEOTIDE SEQUENCE</scope>
    <source>
        <strain evidence="2">JCM 4633</strain>
    </source>
</reference>
<accession>A0A918TQK0</accession>
<name>A0A918TQK0_STRCJ</name>